<dbReference type="RefSeq" id="WP_136081743.1">
    <property type="nucleotide sequence ID" value="NZ_CAAHFG010000003.1"/>
</dbReference>
<dbReference type="Proteomes" id="UP000366872">
    <property type="component" value="Unassembled WGS sequence"/>
</dbReference>
<name>A0A6C2U8J6_PONDE</name>
<evidence type="ECO:0000313" key="3">
    <source>
        <dbReference type="Proteomes" id="UP000366872"/>
    </source>
</evidence>
<feature type="domain" description="VWFA" evidence="1">
    <location>
        <begin position="1"/>
        <end position="176"/>
    </location>
</feature>
<dbReference type="InterPro" id="IPR036465">
    <property type="entry name" value="vWFA_dom_sf"/>
</dbReference>
<dbReference type="Gene3D" id="3.40.50.410">
    <property type="entry name" value="von Willebrand factor, type A domain"/>
    <property type="match status" value="1"/>
</dbReference>
<organism evidence="2 3">
    <name type="scientific">Pontiella desulfatans</name>
    <dbReference type="NCBI Taxonomy" id="2750659"/>
    <lineage>
        <taxon>Bacteria</taxon>
        <taxon>Pseudomonadati</taxon>
        <taxon>Kiritimatiellota</taxon>
        <taxon>Kiritimatiellia</taxon>
        <taxon>Kiritimatiellales</taxon>
        <taxon>Pontiellaceae</taxon>
        <taxon>Pontiella</taxon>
    </lineage>
</organism>
<gene>
    <name evidence="2" type="ORF">PDESU_04790</name>
</gene>
<dbReference type="CDD" id="cd00198">
    <property type="entry name" value="vWFA"/>
    <property type="match status" value="1"/>
</dbReference>
<sequence>MPDESWSMDGLRMATLNQAVREAFGELKTVAKQHPEVKFKVRVIAFSDGARWHIGPDPVDPEQLSWEDLTAQTMTSTGAAVKMLAESVTMDKMPRKGFPPVMVLLSDGDNTDGKAYDDAIEQLDREVWGAKAVRLSIGIGDEYDRKQLEKFTNHPEVGVLEAKNTVDLANYIQYALVTATLSVNF</sequence>
<proteinExistence type="predicted"/>
<dbReference type="InterPro" id="IPR002035">
    <property type="entry name" value="VWF_A"/>
</dbReference>
<dbReference type="AlphaFoldDB" id="A0A6C2U8J6"/>
<keyword evidence="3" id="KW-1185">Reference proteome</keyword>
<accession>A0A6C2U8J6</accession>
<evidence type="ECO:0000313" key="2">
    <source>
        <dbReference type="EMBL" id="VGO16199.1"/>
    </source>
</evidence>
<dbReference type="EMBL" id="CAAHFG010000003">
    <property type="protein sequence ID" value="VGO16199.1"/>
    <property type="molecule type" value="Genomic_DNA"/>
</dbReference>
<dbReference type="SUPFAM" id="SSF53300">
    <property type="entry name" value="vWA-like"/>
    <property type="match status" value="1"/>
</dbReference>
<reference evidence="2 3" key="1">
    <citation type="submission" date="2019-04" db="EMBL/GenBank/DDBJ databases">
        <authorList>
            <person name="Van Vliet M D."/>
        </authorList>
    </citation>
    <scope>NUCLEOTIDE SEQUENCE [LARGE SCALE GENOMIC DNA]</scope>
    <source>
        <strain evidence="2 3">F1</strain>
    </source>
</reference>
<evidence type="ECO:0000259" key="1">
    <source>
        <dbReference type="PROSITE" id="PS50234"/>
    </source>
</evidence>
<protein>
    <recommendedName>
        <fullName evidence="1">VWFA domain-containing protein</fullName>
    </recommendedName>
</protein>
<dbReference type="PROSITE" id="PS50234">
    <property type="entry name" value="VWFA"/>
    <property type="match status" value="1"/>
</dbReference>
<dbReference type="Pfam" id="PF00092">
    <property type="entry name" value="VWA"/>
    <property type="match status" value="1"/>
</dbReference>